<gene>
    <name evidence="1" type="ORF">J3U76_13350</name>
</gene>
<proteinExistence type="predicted"/>
<comment type="caution">
    <text evidence="1">The sequence shown here is derived from an EMBL/GenBank/DDBJ whole genome shotgun (WGS) entry which is preliminary data.</text>
</comment>
<reference evidence="1 2" key="1">
    <citation type="submission" date="2021-03" db="EMBL/GenBank/DDBJ databases">
        <title>Oceanisphaera sp. nov., isolated from the intestine.</title>
        <authorList>
            <person name="Zhao L.-H."/>
            <person name="Shi L.-F."/>
        </authorList>
    </citation>
    <scope>NUCLEOTIDE SEQUENCE [LARGE SCALE GENOMIC DNA]</scope>
    <source>
        <strain evidence="1 2">DM8</strain>
    </source>
</reference>
<dbReference type="Proteomes" id="UP000664882">
    <property type="component" value="Unassembled WGS sequence"/>
</dbReference>
<accession>A0ABS3NJ28</accession>
<protein>
    <submittedName>
        <fullName evidence="1">DUF2789 domain-containing protein</fullName>
    </submittedName>
</protein>
<evidence type="ECO:0000313" key="1">
    <source>
        <dbReference type="EMBL" id="MBO1520599.1"/>
    </source>
</evidence>
<dbReference type="InterPro" id="IPR021250">
    <property type="entry name" value="DUF2789"/>
</dbReference>
<dbReference type="Gene3D" id="1.10.10.1130">
    <property type="entry name" value="Uncharacterised protein PF10982, DUF2789"/>
    <property type="match status" value="1"/>
</dbReference>
<sequence length="75" mass="8583">MEPTHHPFHHLFEQLGLDASNEAIKDFIATHQLPANVELIEAPFWSEAQANFLEEGLQEDSDWAEVIDQLNTSLR</sequence>
<organism evidence="1 2">
    <name type="scientific">Oceanisphaera pacifica</name>
    <dbReference type="NCBI Taxonomy" id="2818389"/>
    <lineage>
        <taxon>Bacteria</taxon>
        <taxon>Pseudomonadati</taxon>
        <taxon>Pseudomonadota</taxon>
        <taxon>Gammaproteobacteria</taxon>
        <taxon>Aeromonadales</taxon>
        <taxon>Aeromonadaceae</taxon>
        <taxon>Oceanisphaera</taxon>
    </lineage>
</organism>
<dbReference type="InterPro" id="IPR038086">
    <property type="entry name" value="DUF2789_sf"/>
</dbReference>
<keyword evidence="2" id="KW-1185">Reference proteome</keyword>
<name>A0ABS3NJ28_9GAMM</name>
<dbReference type="EMBL" id="JAGDFX010000021">
    <property type="protein sequence ID" value="MBO1520599.1"/>
    <property type="molecule type" value="Genomic_DNA"/>
</dbReference>
<evidence type="ECO:0000313" key="2">
    <source>
        <dbReference type="Proteomes" id="UP000664882"/>
    </source>
</evidence>
<dbReference type="RefSeq" id="WP_208006510.1">
    <property type="nucleotide sequence ID" value="NZ_JAGDFX010000021.1"/>
</dbReference>
<dbReference type="Pfam" id="PF10982">
    <property type="entry name" value="DUF2789"/>
    <property type="match status" value="1"/>
</dbReference>